<dbReference type="AlphaFoldDB" id="A0A6G6Y578"/>
<protein>
    <submittedName>
        <fullName evidence="2">Uncharacterized protein</fullName>
    </submittedName>
</protein>
<dbReference type="Proteomes" id="UP000501568">
    <property type="component" value="Chromosome"/>
</dbReference>
<evidence type="ECO:0000256" key="1">
    <source>
        <dbReference type="SAM" id="MobiDB-lite"/>
    </source>
</evidence>
<organism evidence="2 3">
    <name type="scientific">Stakelama tenebrarum</name>
    <dbReference type="NCBI Taxonomy" id="2711215"/>
    <lineage>
        <taxon>Bacteria</taxon>
        <taxon>Pseudomonadati</taxon>
        <taxon>Pseudomonadota</taxon>
        <taxon>Alphaproteobacteria</taxon>
        <taxon>Sphingomonadales</taxon>
        <taxon>Sphingomonadaceae</taxon>
        <taxon>Stakelama</taxon>
    </lineage>
</organism>
<proteinExistence type="predicted"/>
<dbReference type="KEGG" id="spzr:G5C33_09340"/>
<name>A0A6G6Y578_9SPHN</name>
<sequence length="81" mass="9719">MKRQCICRRRKCARHRQRWEYFCSDCWSRIPPRLRALITRASKEKRITARDQLRAHAEQHLDGTRPWSSAPVEPCRTEAAE</sequence>
<reference evidence="2 3" key="1">
    <citation type="submission" date="2020-02" db="EMBL/GenBank/DDBJ databases">
        <authorList>
            <person name="Zheng R.K."/>
            <person name="Sun C.M."/>
        </authorList>
    </citation>
    <scope>NUCLEOTIDE SEQUENCE [LARGE SCALE GENOMIC DNA]</scope>
    <source>
        <strain evidence="3">zrk23</strain>
    </source>
</reference>
<evidence type="ECO:0000313" key="2">
    <source>
        <dbReference type="EMBL" id="QIG79957.1"/>
    </source>
</evidence>
<gene>
    <name evidence="2" type="ORF">G5C33_09340</name>
</gene>
<keyword evidence="3" id="KW-1185">Reference proteome</keyword>
<evidence type="ECO:0000313" key="3">
    <source>
        <dbReference type="Proteomes" id="UP000501568"/>
    </source>
</evidence>
<feature type="compositionally biased region" description="Basic and acidic residues" evidence="1">
    <location>
        <begin position="49"/>
        <end position="63"/>
    </location>
</feature>
<accession>A0A6G6Y578</accession>
<feature type="region of interest" description="Disordered" evidence="1">
    <location>
        <begin position="49"/>
        <end position="81"/>
    </location>
</feature>
<dbReference type="EMBL" id="CP049109">
    <property type="protein sequence ID" value="QIG79957.1"/>
    <property type="molecule type" value="Genomic_DNA"/>
</dbReference>
<dbReference type="RefSeq" id="WP_165326960.1">
    <property type="nucleotide sequence ID" value="NZ_CP049109.1"/>
</dbReference>